<feature type="domain" description="PurM-like C-terminal" evidence="3">
    <location>
        <begin position="167"/>
        <end position="312"/>
    </location>
</feature>
<dbReference type="PANTHER" id="PTHR30303">
    <property type="entry name" value="HYDROGENASE ISOENZYMES FORMATION PROTEIN HYPE"/>
    <property type="match status" value="1"/>
</dbReference>
<evidence type="ECO:0000256" key="1">
    <source>
        <dbReference type="ARBA" id="ARBA00006243"/>
    </source>
</evidence>
<comment type="similarity">
    <text evidence="1">Belongs to the HypE family.</text>
</comment>
<dbReference type="EMBL" id="DQTV01000047">
    <property type="protein sequence ID" value="HIP56978.1"/>
    <property type="molecule type" value="Genomic_DNA"/>
</dbReference>
<dbReference type="AlphaFoldDB" id="A0A832Z313"/>
<evidence type="ECO:0000259" key="3">
    <source>
        <dbReference type="Pfam" id="PF02769"/>
    </source>
</evidence>
<reference evidence="4" key="1">
    <citation type="journal article" date="2020" name="ISME J.">
        <title>Gammaproteobacteria mediating utilization of methyl-, sulfur- and petroleum organic compounds in deep ocean hydrothermal plumes.</title>
        <authorList>
            <person name="Zhou Z."/>
            <person name="Liu Y."/>
            <person name="Pan J."/>
            <person name="Cron B.R."/>
            <person name="Toner B.M."/>
            <person name="Anantharaman K."/>
            <person name="Breier J.A."/>
            <person name="Dick G.J."/>
            <person name="Li M."/>
        </authorList>
    </citation>
    <scope>NUCLEOTIDE SEQUENCE</scope>
    <source>
        <strain evidence="4">SZUA-1435</strain>
    </source>
</reference>
<evidence type="ECO:0000313" key="4">
    <source>
        <dbReference type="EMBL" id="HIP56978.1"/>
    </source>
</evidence>
<proteinExistence type="inferred from homology"/>
<dbReference type="PIRSF" id="PIRSF005644">
    <property type="entry name" value="Hdrgns_mtr_HypE"/>
    <property type="match status" value="1"/>
</dbReference>
<protein>
    <submittedName>
        <fullName evidence="4">Hydrogenase expression/formation protein HypE</fullName>
    </submittedName>
</protein>
<dbReference type="GO" id="GO:0051604">
    <property type="term" value="P:protein maturation"/>
    <property type="evidence" value="ECO:0007669"/>
    <property type="project" value="TreeGrafter"/>
</dbReference>
<dbReference type="InterPro" id="IPR010918">
    <property type="entry name" value="PurM-like_C_dom"/>
</dbReference>
<accession>A0A832Z313</accession>
<comment type="caution">
    <text evidence="4">The sequence shown here is derived from an EMBL/GenBank/DDBJ whole genome shotgun (WGS) entry which is preliminary data.</text>
</comment>
<dbReference type="SUPFAM" id="SSF56042">
    <property type="entry name" value="PurM C-terminal domain-like"/>
    <property type="match status" value="1"/>
</dbReference>
<dbReference type="InterPro" id="IPR036921">
    <property type="entry name" value="PurM-like_N_sf"/>
</dbReference>
<evidence type="ECO:0000313" key="5">
    <source>
        <dbReference type="Proteomes" id="UP000605805"/>
    </source>
</evidence>
<dbReference type="PANTHER" id="PTHR30303:SF0">
    <property type="entry name" value="CARBAMOYL DEHYDRATASE HYPE"/>
    <property type="match status" value="1"/>
</dbReference>
<dbReference type="Gene3D" id="3.90.650.10">
    <property type="entry name" value="PurM-like C-terminal domain"/>
    <property type="match status" value="1"/>
</dbReference>
<organism evidence="4 5">
    <name type="scientific">Ignisphaera aggregans</name>
    <dbReference type="NCBI Taxonomy" id="334771"/>
    <lineage>
        <taxon>Archaea</taxon>
        <taxon>Thermoproteota</taxon>
        <taxon>Thermoprotei</taxon>
        <taxon>Desulfurococcales</taxon>
        <taxon>Desulfurococcaceae</taxon>
        <taxon>Ignisphaera</taxon>
    </lineage>
</organism>
<dbReference type="InterPro" id="IPR016188">
    <property type="entry name" value="PurM-like_N"/>
</dbReference>
<evidence type="ECO:0000259" key="2">
    <source>
        <dbReference type="Pfam" id="PF00586"/>
    </source>
</evidence>
<dbReference type="Proteomes" id="UP000605805">
    <property type="component" value="Unassembled WGS sequence"/>
</dbReference>
<dbReference type="Gene3D" id="3.30.1330.10">
    <property type="entry name" value="PurM-like, N-terminal domain"/>
    <property type="match status" value="1"/>
</dbReference>
<sequence>MDRVIELAHGAGAKETWDLIKELIVDKVPQNLRSFRGVGIDVLDDGAVIDLGSVKLVTTVDSYTVNPIFFPGGHIGTLAVSGTINDLVMMGARPVAIMDSLVVEEGLEVEVIERIVSDMLAMLSKYGISLIGGDFKVMPRNSIDKMIITMVGIGIANRPVIDSLGLREGDKIIVTGPIAEHGTAILAAQLGMIDKVRGIASDVRPLLELLTLFDNLGEHIHAARDPTRGGLAATLNEWARSTGLMVIIDRSKIPIRREVKEFLDAMGIDPLTVASEGIAVLAVSSEFSDQAIDMLRSLGFREASIIGEVRKPPSPLLEGKVVAITEVGGKTIVEPKALNLPRIC</sequence>
<dbReference type="InterPro" id="IPR036676">
    <property type="entry name" value="PurM-like_C_sf"/>
</dbReference>
<dbReference type="NCBIfam" id="TIGR02124">
    <property type="entry name" value="hypE"/>
    <property type="match status" value="1"/>
</dbReference>
<dbReference type="InterPro" id="IPR011854">
    <property type="entry name" value="HypE"/>
</dbReference>
<dbReference type="Pfam" id="PF00586">
    <property type="entry name" value="AIRS"/>
    <property type="match status" value="1"/>
</dbReference>
<name>A0A832Z313_9CREN</name>
<dbReference type="Pfam" id="PF02769">
    <property type="entry name" value="AIRS_C"/>
    <property type="match status" value="1"/>
</dbReference>
<feature type="domain" description="PurM-like N-terminal" evidence="2">
    <location>
        <begin position="44"/>
        <end position="155"/>
    </location>
</feature>
<dbReference type="SUPFAM" id="SSF55326">
    <property type="entry name" value="PurM N-terminal domain-like"/>
    <property type="match status" value="1"/>
</dbReference>
<gene>
    <name evidence="4" type="primary">hypE</name>
    <name evidence="4" type="ORF">EYH02_02770</name>
</gene>